<accession>A0A9W7GD89</accession>
<dbReference type="Gene3D" id="3.80.10.10">
    <property type="entry name" value="Ribonuclease Inhibitor"/>
    <property type="match status" value="1"/>
</dbReference>
<evidence type="ECO:0000313" key="3">
    <source>
        <dbReference type="EMBL" id="GMI42800.1"/>
    </source>
</evidence>
<keyword evidence="1" id="KW-0175">Coiled coil</keyword>
<dbReference type="Proteomes" id="UP001165065">
    <property type="component" value="Unassembled WGS sequence"/>
</dbReference>
<feature type="compositionally biased region" description="Gly residues" evidence="2">
    <location>
        <begin position="931"/>
        <end position="944"/>
    </location>
</feature>
<organism evidence="3 4">
    <name type="scientific">Triparma columacea</name>
    <dbReference type="NCBI Taxonomy" id="722753"/>
    <lineage>
        <taxon>Eukaryota</taxon>
        <taxon>Sar</taxon>
        <taxon>Stramenopiles</taxon>
        <taxon>Ochrophyta</taxon>
        <taxon>Bolidophyceae</taxon>
        <taxon>Parmales</taxon>
        <taxon>Triparmaceae</taxon>
        <taxon>Triparma</taxon>
    </lineage>
</organism>
<feature type="region of interest" description="Disordered" evidence="2">
    <location>
        <begin position="1077"/>
        <end position="1137"/>
    </location>
</feature>
<dbReference type="InterPro" id="IPR032675">
    <property type="entry name" value="LRR_dom_sf"/>
</dbReference>
<feature type="region of interest" description="Disordered" evidence="2">
    <location>
        <begin position="671"/>
        <end position="711"/>
    </location>
</feature>
<dbReference type="EMBL" id="BRYA01000181">
    <property type="protein sequence ID" value="GMI42800.1"/>
    <property type="molecule type" value="Genomic_DNA"/>
</dbReference>
<feature type="compositionally biased region" description="Basic and acidic residues" evidence="2">
    <location>
        <begin position="1033"/>
        <end position="1044"/>
    </location>
</feature>
<comment type="caution">
    <text evidence="3">The sequence shown here is derived from an EMBL/GenBank/DDBJ whole genome shotgun (WGS) entry which is preliminary data.</text>
</comment>
<evidence type="ECO:0000256" key="2">
    <source>
        <dbReference type="SAM" id="MobiDB-lite"/>
    </source>
</evidence>
<dbReference type="SUPFAM" id="SSF52047">
    <property type="entry name" value="RNI-like"/>
    <property type="match status" value="1"/>
</dbReference>
<feature type="coiled-coil region" evidence="1">
    <location>
        <begin position="56"/>
        <end position="83"/>
    </location>
</feature>
<protein>
    <submittedName>
        <fullName evidence="3">Uncharacterized protein</fullName>
    </submittedName>
</protein>
<proteinExistence type="predicted"/>
<feature type="coiled-coil region" evidence="1">
    <location>
        <begin position="126"/>
        <end position="223"/>
    </location>
</feature>
<feature type="compositionally biased region" description="Low complexity" evidence="2">
    <location>
        <begin position="1049"/>
        <end position="1058"/>
    </location>
</feature>
<feature type="region of interest" description="Disordered" evidence="2">
    <location>
        <begin position="894"/>
        <end position="944"/>
    </location>
</feature>
<evidence type="ECO:0000256" key="1">
    <source>
        <dbReference type="SAM" id="Coils"/>
    </source>
</evidence>
<name>A0A9W7GD89_9STRA</name>
<feature type="compositionally biased region" description="Gly residues" evidence="2">
    <location>
        <begin position="694"/>
        <end position="709"/>
    </location>
</feature>
<feature type="coiled-coil region" evidence="1">
    <location>
        <begin position="378"/>
        <end position="405"/>
    </location>
</feature>
<evidence type="ECO:0000313" key="4">
    <source>
        <dbReference type="Proteomes" id="UP001165065"/>
    </source>
</evidence>
<feature type="coiled-coil region" evidence="1">
    <location>
        <begin position="256"/>
        <end position="332"/>
    </location>
</feature>
<keyword evidence="4" id="KW-1185">Reference proteome</keyword>
<gene>
    <name evidence="3" type="ORF">TrCOL_g3835</name>
</gene>
<dbReference type="AlphaFoldDB" id="A0A9W7GD89"/>
<dbReference type="OrthoDB" id="195568at2759"/>
<sequence>MESSSSTVLRLDGEALKAWEGSNVNDENIQNARAESIAQKTLAEVKAQLETSSKALKKSKLLITTLRAEKTKLKAEVVEVRSANSSLVASLESTKSDALAISNSLSQVQGVVNKSRNDKDIATIQYKDSKRKLEETRELLVREKDSNAIMRHDMRELKAKLEEVEERARSGEHALEALTEKTAPAARLAQDLSVKNREISGSMAAIESELRTVRNESAGLRQELLVKTETAAVLSAQLEAIQKKGTVVSHNDMERYRLLETQLAKVTSRYEDLERSLDAHNELLASEGRKANKLRTDMAALVTKEDDYKSVISRLEIELGQQKKQTQELIAKNALSRSKFRTKRVSGASTTKSILDQTNDMLATLQSQQHDKAVKETLGRLASERQDYELNAKKERQRRKQAEQTNNLLGTKVTYLQTELNDFKNKFARLHGEKELVVKQLKAQRAQNLHLHQRLGEIFDSDGVGIGRNKEAVQKEMAASSGSVLRDSRDVLERAVFEWHVKSSVEGGDGGLAACAKRLPVYEAKFISENDMKTSTMLYAAREGNFWDVAPTDNTKGGKKVNGSMKVKAEEMMQRFQMKQFMHQAQSQRDPERMWFMVAEKVAFIMTTALATEMVAGKMCSEVRLALADLASRLAVLKNEFMTAAERFEGERMSKHKSILKYVQESFRRSVGGDEGGRGGGEGAEGEAEAEADGGAGGGERGAEGGGGEETTLRLADSTLDDETCHGVASLIVSNCPSCKAEWSHSNDDDFFGGLGGGAEFKERGKKKASTYVQGIILRDNYLGDASANSLKELVSRSQGLRLLDLRGNSMSSAGIATLKSAALANKCVDRVESRNDGMVIIAHKDVDTASDKEPLIIDCRHNDVKKGDKALMYLNKASCEKLLEDIGKWTARRGGGRGVEEERKGTRAGGRTKRSVGGMGRTRGLTGSIRRGGGPKRMGAKRTGGFGTEFVDYALTAPLSHMSLMKPSAFLTQGKEEDMTSDRLIGKVSGGGGGDDSVANSAMAASDAPPGEMELGTLLDKKIKLMERRRREKEGKRRGEQKGGGRHWGSSSGSGIARGRVRAGLGRLGGLNVNKGRSVGVGRPKSATMGGMRGGLTTFGRFSGGGGGSGITRPPKGNITRQRPKSAALRRLPFRG</sequence>
<reference evidence="4" key="1">
    <citation type="journal article" date="2023" name="Commun. Biol.">
        <title>Genome analysis of Parmales, the sister group of diatoms, reveals the evolutionary specialization of diatoms from phago-mixotrophs to photoautotrophs.</title>
        <authorList>
            <person name="Ban H."/>
            <person name="Sato S."/>
            <person name="Yoshikawa S."/>
            <person name="Yamada K."/>
            <person name="Nakamura Y."/>
            <person name="Ichinomiya M."/>
            <person name="Sato N."/>
            <person name="Blanc-Mathieu R."/>
            <person name="Endo H."/>
            <person name="Kuwata A."/>
            <person name="Ogata H."/>
        </authorList>
    </citation>
    <scope>NUCLEOTIDE SEQUENCE [LARGE SCALE GENOMIC DNA]</scope>
</reference>
<feature type="region of interest" description="Disordered" evidence="2">
    <location>
        <begin position="1028"/>
        <end position="1058"/>
    </location>
</feature>